<keyword evidence="1" id="KW-0472">Membrane</keyword>
<reference evidence="3" key="1">
    <citation type="submission" date="2016-01" db="EMBL/GenBank/DDBJ databases">
        <authorList>
            <person name="Mitreva M."/>
            <person name="Pepin K.H."/>
            <person name="Mihindukulasuriya K.A."/>
            <person name="Fulton R."/>
            <person name="Fronick C."/>
            <person name="O'Laughlin M."/>
            <person name="Miner T."/>
            <person name="Herter B."/>
            <person name="Rosa B.A."/>
            <person name="Cordes M."/>
            <person name="Tomlinson C."/>
            <person name="Wollam A."/>
            <person name="Palsikar V.B."/>
            <person name="Mardis E.R."/>
            <person name="Wilson R.K."/>
        </authorList>
    </citation>
    <scope>NUCLEOTIDE SEQUENCE [LARGE SCALE GENOMIC DNA]</scope>
    <source>
        <strain evidence="3">KA00683</strain>
    </source>
</reference>
<dbReference type="Pfam" id="PF20619">
    <property type="entry name" value="DUF6804"/>
    <property type="match status" value="1"/>
</dbReference>
<comment type="caution">
    <text evidence="2">The sequence shown here is derived from an EMBL/GenBank/DDBJ whole genome shotgun (WGS) entry which is preliminary data.</text>
</comment>
<evidence type="ECO:0000313" key="2">
    <source>
        <dbReference type="EMBL" id="KXB78916.1"/>
    </source>
</evidence>
<accession>A0A134BG37</accession>
<name>A0A134BG37_9PORP</name>
<proteinExistence type="predicted"/>
<evidence type="ECO:0000256" key="1">
    <source>
        <dbReference type="SAM" id="Phobius"/>
    </source>
</evidence>
<dbReference type="PATRIC" id="fig|322095.3.peg.44"/>
<dbReference type="STRING" id="322095.HMPREF3185_00044"/>
<feature type="transmembrane region" description="Helical" evidence="1">
    <location>
        <begin position="29"/>
        <end position="47"/>
    </location>
</feature>
<gene>
    <name evidence="2" type="ORF">HMPREF3185_00044</name>
</gene>
<dbReference type="EMBL" id="LSDK01000005">
    <property type="protein sequence ID" value="KXB78916.1"/>
    <property type="molecule type" value="Genomic_DNA"/>
</dbReference>
<organism evidence="2 3">
    <name type="scientific">Porphyromonas somerae</name>
    <dbReference type="NCBI Taxonomy" id="322095"/>
    <lineage>
        <taxon>Bacteria</taxon>
        <taxon>Pseudomonadati</taxon>
        <taxon>Bacteroidota</taxon>
        <taxon>Bacteroidia</taxon>
        <taxon>Bacteroidales</taxon>
        <taxon>Porphyromonadaceae</taxon>
        <taxon>Porphyromonas</taxon>
    </lineage>
</organism>
<evidence type="ECO:0008006" key="4">
    <source>
        <dbReference type="Google" id="ProtNLM"/>
    </source>
</evidence>
<keyword evidence="1" id="KW-1133">Transmembrane helix</keyword>
<feature type="transmembrane region" description="Helical" evidence="1">
    <location>
        <begin position="78"/>
        <end position="95"/>
    </location>
</feature>
<dbReference type="AlphaFoldDB" id="A0A134BG37"/>
<sequence>MVTWIYRIGLGLALALLICLLPLPYGYYTLVRFAAMIVFGCMAFNFYREGKLPLCVLAASLALLFQPIFKVALGRAMWNAVDVLVAVALIVLWYTHRK</sequence>
<keyword evidence="3" id="KW-1185">Reference proteome</keyword>
<evidence type="ECO:0000313" key="3">
    <source>
        <dbReference type="Proteomes" id="UP000070224"/>
    </source>
</evidence>
<dbReference type="Proteomes" id="UP000070224">
    <property type="component" value="Unassembled WGS sequence"/>
</dbReference>
<feature type="transmembrane region" description="Helical" evidence="1">
    <location>
        <begin position="54"/>
        <end position="72"/>
    </location>
</feature>
<dbReference type="InterPro" id="IPR046548">
    <property type="entry name" value="DUF6804"/>
</dbReference>
<dbReference type="RefSeq" id="WP_060934702.1">
    <property type="nucleotide sequence ID" value="NZ_KQ960409.1"/>
</dbReference>
<protein>
    <recommendedName>
        <fullName evidence="4">Tat pathway signal sequence domain protein</fullName>
    </recommendedName>
</protein>
<keyword evidence="1" id="KW-0812">Transmembrane</keyword>
<feature type="transmembrane region" description="Helical" evidence="1">
    <location>
        <begin position="5"/>
        <end position="23"/>
    </location>
</feature>